<evidence type="ECO:0000259" key="3">
    <source>
        <dbReference type="SMART" id="SM00829"/>
    </source>
</evidence>
<dbReference type="RefSeq" id="XP_062635494.1">
    <property type="nucleotide sequence ID" value="XM_062784257.1"/>
</dbReference>
<dbReference type="SUPFAM" id="SSF51735">
    <property type="entry name" value="NAD(P)-binding Rossmann-fold domains"/>
    <property type="match status" value="1"/>
</dbReference>
<dbReference type="InterPro" id="IPR047122">
    <property type="entry name" value="Trans-enoyl_RdTase-like"/>
</dbReference>
<dbReference type="Gene3D" id="3.90.180.10">
    <property type="entry name" value="Medium-chain alcohol dehydrogenases, catalytic domain"/>
    <property type="match status" value="1"/>
</dbReference>
<dbReference type="InterPro" id="IPR036291">
    <property type="entry name" value="NAD(P)-bd_dom_sf"/>
</dbReference>
<dbReference type="SMART" id="SM00829">
    <property type="entry name" value="PKS_ER"/>
    <property type="match status" value="1"/>
</dbReference>
<dbReference type="CDD" id="cd08249">
    <property type="entry name" value="enoyl_reductase_like"/>
    <property type="match status" value="1"/>
</dbReference>
<evidence type="ECO:0000313" key="5">
    <source>
        <dbReference type="Proteomes" id="UP001302676"/>
    </source>
</evidence>
<name>A0AAN6UZQ7_9PEZI</name>
<evidence type="ECO:0000256" key="2">
    <source>
        <dbReference type="ARBA" id="ARBA00023002"/>
    </source>
</evidence>
<comment type="similarity">
    <text evidence="1">Belongs to the zinc-containing alcohol dehydrogenase family.</text>
</comment>
<dbReference type="InterPro" id="IPR013154">
    <property type="entry name" value="ADH-like_N"/>
</dbReference>
<gene>
    <name evidence="4" type="ORF">C8A04DRAFT_38507</name>
</gene>
<dbReference type="EMBL" id="MU853601">
    <property type="protein sequence ID" value="KAK4142123.1"/>
    <property type="molecule type" value="Genomic_DNA"/>
</dbReference>
<dbReference type="PANTHER" id="PTHR45348:SF3">
    <property type="entry name" value="ENOYL REDUCTASE (ER) DOMAIN-CONTAINING PROTEIN"/>
    <property type="match status" value="1"/>
</dbReference>
<dbReference type="PANTHER" id="PTHR45348">
    <property type="entry name" value="HYPOTHETICAL OXIDOREDUCTASE (EUROFUNG)"/>
    <property type="match status" value="1"/>
</dbReference>
<dbReference type="Gene3D" id="3.40.50.720">
    <property type="entry name" value="NAD(P)-binding Rossmann-like Domain"/>
    <property type="match status" value="1"/>
</dbReference>
<comment type="caution">
    <text evidence="4">The sequence shown here is derived from an EMBL/GenBank/DDBJ whole genome shotgun (WGS) entry which is preliminary data.</text>
</comment>
<dbReference type="GO" id="GO:0016651">
    <property type="term" value="F:oxidoreductase activity, acting on NAD(P)H"/>
    <property type="evidence" value="ECO:0007669"/>
    <property type="project" value="InterPro"/>
</dbReference>
<sequence length="396" mass="42604">MSPQLFPSIPPTHAAITILQPNAPLQLTTFPTIPPSPGEALIRVTHTASTPLDMHRAIGGVLLENHLQARRPFIMGTTFGGIVAALGGDATDGSKAHLKIGDAVFGFVLDGDDATAGHQEYATIPLWRISRVPDNLPGGLSAAVTVPCNLVTAFHTIQADLGLDLPWPIPAGPPKEAEALVLVWGAASSVGLFVVQVLRHWGYGNVLAVAAGKHHGMLEGFGARACFDYREEGVVERIEKYVAAEGGEGGRGGRPRVPYIVDCIGSLEGTLRPLVKIAEPGSKVAVMMPVINVHAEVDGQEPEYSMDVNTVFPGEWREGVELKGVRTFFYEKNQFFKNHLQPTIIPALLEQGVIQPNPQTIVEGKTMLERAQKALELLTRRAVSGEKLVWRVADDL</sequence>
<keyword evidence="5" id="KW-1185">Reference proteome</keyword>
<proteinExistence type="inferred from homology"/>
<reference evidence="4" key="2">
    <citation type="submission" date="2023-05" db="EMBL/GenBank/DDBJ databases">
        <authorList>
            <consortium name="Lawrence Berkeley National Laboratory"/>
            <person name="Steindorff A."/>
            <person name="Hensen N."/>
            <person name="Bonometti L."/>
            <person name="Westerberg I."/>
            <person name="Brannstrom I.O."/>
            <person name="Guillou S."/>
            <person name="Cros-Aarteil S."/>
            <person name="Calhoun S."/>
            <person name="Haridas S."/>
            <person name="Kuo A."/>
            <person name="Mondo S."/>
            <person name="Pangilinan J."/>
            <person name="Riley R."/>
            <person name="Labutti K."/>
            <person name="Andreopoulos B."/>
            <person name="Lipzen A."/>
            <person name="Chen C."/>
            <person name="Yanf M."/>
            <person name="Daum C."/>
            <person name="Ng V."/>
            <person name="Clum A."/>
            <person name="Ohm R."/>
            <person name="Martin F."/>
            <person name="Silar P."/>
            <person name="Natvig D."/>
            <person name="Lalanne C."/>
            <person name="Gautier V."/>
            <person name="Ament-Velasquez S.L."/>
            <person name="Kruys A."/>
            <person name="Hutchinson M.I."/>
            <person name="Powell A.J."/>
            <person name="Barry K."/>
            <person name="Miller A.N."/>
            <person name="Grigoriev I.V."/>
            <person name="Debuchy R."/>
            <person name="Gladieux P."/>
            <person name="Thoren M.H."/>
            <person name="Johannesson H."/>
        </authorList>
    </citation>
    <scope>NUCLEOTIDE SEQUENCE</scope>
    <source>
        <strain evidence="4">CBS 141.50</strain>
    </source>
</reference>
<dbReference type="Pfam" id="PF08240">
    <property type="entry name" value="ADH_N"/>
    <property type="match status" value="1"/>
</dbReference>
<feature type="domain" description="Enoyl reductase (ER)" evidence="3">
    <location>
        <begin position="20"/>
        <end position="389"/>
    </location>
</feature>
<dbReference type="InterPro" id="IPR020843">
    <property type="entry name" value="ER"/>
</dbReference>
<evidence type="ECO:0000313" key="4">
    <source>
        <dbReference type="EMBL" id="KAK4142123.1"/>
    </source>
</evidence>
<dbReference type="Proteomes" id="UP001302676">
    <property type="component" value="Unassembled WGS sequence"/>
</dbReference>
<reference evidence="4" key="1">
    <citation type="journal article" date="2023" name="Mol. Phylogenet. Evol.">
        <title>Genome-scale phylogeny and comparative genomics of the fungal order Sordariales.</title>
        <authorList>
            <person name="Hensen N."/>
            <person name="Bonometti L."/>
            <person name="Westerberg I."/>
            <person name="Brannstrom I.O."/>
            <person name="Guillou S."/>
            <person name="Cros-Aarteil S."/>
            <person name="Calhoun S."/>
            <person name="Haridas S."/>
            <person name="Kuo A."/>
            <person name="Mondo S."/>
            <person name="Pangilinan J."/>
            <person name="Riley R."/>
            <person name="LaButti K."/>
            <person name="Andreopoulos B."/>
            <person name="Lipzen A."/>
            <person name="Chen C."/>
            <person name="Yan M."/>
            <person name="Daum C."/>
            <person name="Ng V."/>
            <person name="Clum A."/>
            <person name="Steindorff A."/>
            <person name="Ohm R.A."/>
            <person name="Martin F."/>
            <person name="Silar P."/>
            <person name="Natvig D.O."/>
            <person name="Lalanne C."/>
            <person name="Gautier V."/>
            <person name="Ament-Velasquez S.L."/>
            <person name="Kruys A."/>
            <person name="Hutchinson M.I."/>
            <person name="Powell A.J."/>
            <person name="Barry K."/>
            <person name="Miller A.N."/>
            <person name="Grigoriev I.V."/>
            <person name="Debuchy R."/>
            <person name="Gladieux P."/>
            <person name="Hiltunen Thoren M."/>
            <person name="Johannesson H."/>
        </authorList>
    </citation>
    <scope>NUCLEOTIDE SEQUENCE</scope>
    <source>
        <strain evidence="4">CBS 141.50</strain>
    </source>
</reference>
<protein>
    <submittedName>
        <fullName evidence="4">Chaperonin 10-like protein</fullName>
    </submittedName>
</protein>
<keyword evidence="2" id="KW-0560">Oxidoreductase</keyword>
<dbReference type="InterPro" id="IPR011032">
    <property type="entry name" value="GroES-like_sf"/>
</dbReference>
<dbReference type="AlphaFoldDB" id="A0AAN6UZQ7"/>
<dbReference type="GeneID" id="87820870"/>
<accession>A0AAN6UZQ7</accession>
<dbReference type="SUPFAM" id="SSF50129">
    <property type="entry name" value="GroES-like"/>
    <property type="match status" value="1"/>
</dbReference>
<evidence type="ECO:0000256" key="1">
    <source>
        <dbReference type="ARBA" id="ARBA00008072"/>
    </source>
</evidence>
<organism evidence="4 5">
    <name type="scientific">Dichotomopilus funicola</name>
    <dbReference type="NCBI Taxonomy" id="1934379"/>
    <lineage>
        <taxon>Eukaryota</taxon>
        <taxon>Fungi</taxon>
        <taxon>Dikarya</taxon>
        <taxon>Ascomycota</taxon>
        <taxon>Pezizomycotina</taxon>
        <taxon>Sordariomycetes</taxon>
        <taxon>Sordariomycetidae</taxon>
        <taxon>Sordariales</taxon>
        <taxon>Chaetomiaceae</taxon>
        <taxon>Dichotomopilus</taxon>
    </lineage>
</organism>